<proteinExistence type="predicted"/>
<feature type="active site" description="Nucleophile" evidence="1">
    <location>
        <position position="47"/>
    </location>
</feature>
<dbReference type="Gene3D" id="3.40.50.1110">
    <property type="entry name" value="SGNH hydrolase"/>
    <property type="match status" value="1"/>
</dbReference>
<evidence type="ECO:0000313" key="5">
    <source>
        <dbReference type="Proteomes" id="UP000199651"/>
    </source>
</evidence>
<dbReference type="EMBL" id="FNJB01000001">
    <property type="protein sequence ID" value="SDO05873.1"/>
    <property type="molecule type" value="Genomic_DNA"/>
</dbReference>
<evidence type="ECO:0000256" key="1">
    <source>
        <dbReference type="PIRSR" id="PIRSR637460-1"/>
    </source>
</evidence>
<dbReference type="RefSeq" id="WP_091369923.1">
    <property type="nucleotide sequence ID" value="NZ_FNDV01000003.1"/>
</dbReference>
<feature type="disulfide bond" evidence="2">
    <location>
        <begin position="149"/>
        <end position="161"/>
    </location>
</feature>
<feature type="disulfide bond" evidence="2">
    <location>
        <begin position="69"/>
        <end position="93"/>
    </location>
</feature>
<dbReference type="AlphaFoldDB" id="A0A1H0GG91"/>
<reference evidence="5" key="1">
    <citation type="submission" date="2016-10" db="EMBL/GenBank/DDBJ databases">
        <authorList>
            <person name="Varghese N."/>
            <person name="Submissions S."/>
        </authorList>
    </citation>
    <scope>NUCLEOTIDE SEQUENCE [LARGE SCALE GENOMIC DNA]</scope>
    <source>
        <strain evidence="5">IBRC-M 10655</strain>
    </source>
</reference>
<gene>
    <name evidence="4" type="ORF">SAMN05192558_101785</name>
</gene>
<dbReference type="GO" id="GO:0016788">
    <property type="term" value="F:hydrolase activity, acting on ester bonds"/>
    <property type="evidence" value="ECO:0007669"/>
    <property type="project" value="InterPro"/>
</dbReference>
<feature type="domain" description="SGNH hydrolase-type esterase" evidence="3">
    <location>
        <begin position="43"/>
        <end position="315"/>
    </location>
</feature>
<dbReference type="OrthoDB" id="3498399at2"/>
<evidence type="ECO:0000259" key="3">
    <source>
        <dbReference type="Pfam" id="PF13472"/>
    </source>
</evidence>
<dbReference type="STRING" id="504798.SAMN05421871_10386"/>
<feature type="active site" evidence="1">
    <location>
        <position position="307"/>
    </location>
</feature>
<name>A0A1H0GG91_9PSEU</name>
<dbReference type="InterPro" id="IPR037460">
    <property type="entry name" value="SEST-like"/>
</dbReference>
<evidence type="ECO:0000256" key="2">
    <source>
        <dbReference type="PIRSR" id="PIRSR637460-2"/>
    </source>
</evidence>
<keyword evidence="5" id="KW-1185">Reference proteome</keyword>
<dbReference type="PANTHER" id="PTHR37981">
    <property type="entry name" value="LIPASE 2"/>
    <property type="match status" value="1"/>
</dbReference>
<organism evidence="4 5">
    <name type="scientific">Actinokineospora alba</name>
    <dbReference type="NCBI Taxonomy" id="504798"/>
    <lineage>
        <taxon>Bacteria</taxon>
        <taxon>Bacillati</taxon>
        <taxon>Actinomycetota</taxon>
        <taxon>Actinomycetes</taxon>
        <taxon>Pseudonocardiales</taxon>
        <taxon>Pseudonocardiaceae</taxon>
        <taxon>Actinokineospora</taxon>
    </lineage>
</organism>
<sequence length="349" mass="37346">MRRFRWPAAALLLVAILIGGFVMVGGDPPRAPAPPTGPRVLVAMGDSTISGESAGDYEPGTDGDDGNWCHRSTKASIHHTAVRAVAETINLACSGAPSAQVGLGETQQYTEGSQARRLGIIARGKRVVAILLSVGANDDPGFARVLDACVQAWFDEGKPGCAEANRDEWPRRVDAMVPKVLAAIDDIREVMHQAGYQPTDYQLVLQSYAAPIGPDALASLRNLNGCPFREDDLRWVRETAVPLMTEGVRRVARESGVRFLDLSRAAVGREACSSDDPAREWFSRLSVRWADLRDEARSTHALQESFHPNAAGHAAFGRCLGEFLATTDRAAACLPGATGDLHAATSLGP</sequence>
<dbReference type="PANTHER" id="PTHR37981:SF1">
    <property type="entry name" value="SGNH HYDROLASE-TYPE ESTERASE DOMAIN-CONTAINING PROTEIN"/>
    <property type="match status" value="1"/>
</dbReference>
<dbReference type="InterPro" id="IPR036514">
    <property type="entry name" value="SGNH_hydro_sf"/>
</dbReference>
<keyword evidence="2" id="KW-1015">Disulfide bond</keyword>
<dbReference type="Proteomes" id="UP000199651">
    <property type="component" value="Unassembled WGS sequence"/>
</dbReference>
<dbReference type="InterPro" id="IPR013830">
    <property type="entry name" value="SGNH_hydro"/>
</dbReference>
<dbReference type="Pfam" id="PF13472">
    <property type="entry name" value="Lipase_GDSL_2"/>
    <property type="match status" value="1"/>
</dbReference>
<dbReference type="SUPFAM" id="SSF52266">
    <property type="entry name" value="SGNH hydrolase"/>
    <property type="match status" value="1"/>
</dbReference>
<protein>
    <submittedName>
        <fullName evidence="4">GDSL-like Lipase/Acylhydrolase family protein</fullName>
    </submittedName>
</protein>
<keyword evidence="4" id="KW-0378">Hydrolase</keyword>
<dbReference type="GO" id="GO:0006629">
    <property type="term" value="P:lipid metabolic process"/>
    <property type="evidence" value="ECO:0007669"/>
    <property type="project" value="TreeGrafter"/>
</dbReference>
<accession>A0A1H0GG91</accession>
<evidence type="ECO:0000313" key="4">
    <source>
        <dbReference type="EMBL" id="SDO05873.1"/>
    </source>
</evidence>